<comment type="caution">
    <text evidence="1">The sequence shown here is derived from an EMBL/GenBank/DDBJ whole genome shotgun (WGS) entry which is preliminary data.</text>
</comment>
<sequence>MSFIALGDDVLLNILALCDIYRVLTVSAIDKRLRGLAQSNAFRHVLELPPPDRDELERLSIAELSNLVKRAVIGPPPRWPDDLWSTRTPAYTIALDTGLDDFWNSHLLLPGARYIVIDIDSSEELSMFDVWTGRRVWAFAMKNYTYFAVDLVPGGVTARVILAALADYVGRGYQILVEEVDLTTGVSHEVFCLGFSTRLHSISAIVGDFFLYSLPSSATSDAEVNNVALVNWLASTYVVLNYGTRTNSVATLIPGHIVATHPDSAPPHQQLLTVTDLDSFAPYWRPLTTGINAADPLTTSTIPITAQDRLEYRGHPLGGTTHTPVRLSITPSAVYQGAHTIVVYAGVELPRSLTFTGWRRPYREPAVKVTYSLRPPPPGNACGLRLVSAHLATSGPNAAPLTPARAAMQRSGSCHRIVLSVNSGLETTSDRVAEFNLLTYTAIYIYM</sequence>
<dbReference type="OrthoDB" id="2890636at2759"/>
<organism evidence="1 2">
    <name type="scientific">Mycena sanguinolenta</name>
    <dbReference type="NCBI Taxonomy" id="230812"/>
    <lineage>
        <taxon>Eukaryota</taxon>
        <taxon>Fungi</taxon>
        <taxon>Dikarya</taxon>
        <taxon>Basidiomycota</taxon>
        <taxon>Agaricomycotina</taxon>
        <taxon>Agaricomycetes</taxon>
        <taxon>Agaricomycetidae</taxon>
        <taxon>Agaricales</taxon>
        <taxon>Marasmiineae</taxon>
        <taxon>Mycenaceae</taxon>
        <taxon>Mycena</taxon>
    </lineage>
</organism>
<evidence type="ECO:0008006" key="3">
    <source>
        <dbReference type="Google" id="ProtNLM"/>
    </source>
</evidence>
<evidence type="ECO:0000313" key="1">
    <source>
        <dbReference type="EMBL" id="KAF7340662.1"/>
    </source>
</evidence>
<accession>A0A8H7CLS8</accession>
<reference evidence="1" key="1">
    <citation type="submission" date="2020-05" db="EMBL/GenBank/DDBJ databases">
        <title>Mycena genomes resolve the evolution of fungal bioluminescence.</title>
        <authorList>
            <person name="Tsai I.J."/>
        </authorList>
    </citation>
    <scope>NUCLEOTIDE SEQUENCE</scope>
    <source>
        <strain evidence="1">160909Yilan</strain>
    </source>
</reference>
<dbReference type="EMBL" id="JACAZH010000030">
    <property type="protein sequence ID" value="KAF7340662.1"/>
    <property type="molecule type" value="Genomic_DNA"/>
</dbReference>
<gene>
    <name evidence="1" type="ORF">MSAN_02138200</name>
</gene>
<dbReference type="Proteomes" id="UP000623467">
    <property type="component" value="Unassembled WGS sequence"/>
</dbReference>
<protein>
    <recommendedName>
        <fullName evidence="3">F-box domain-containing protein</fullName>
    </recommendedName>
</protein>
<name>A0A8H7CLS8_9AGAR</name>
<evidence type="ECO:0000313" key="2">
    <source>
        <dbReference type="Proteomes" id="UP000623467"/>
    </source>
</evidence>
<keyword evidence="2" id="KW-1185">Reference proteome</keyword>
<dbReference type="AlphaFoldDB" id="A0A8H7CLS8"/>
<proteinExistence type="predicted"/>